<feature type="compositionally biased region" description="Acidic residues" evidence="3">
    <location>
        <begin position="141"/>
        <end position="153"/>
    </location>
</feature>
<keyword evidence="5" id="KW-1185">Reference proteome</keyword>
<dbReference type="Proteomes" id="UP000663760">
    <property type="component" value="Chromosome 13"/>
</dbReference>
<reference evidence="4" key="1">
    <citation type="submission" date="2020-02" db="EMBL/GenBank/DDBJ databases">
        <authorList>
            <person name="Scholz U."/>
            <person name="Mascher M."/>
            <person name="Fiebig A."/>
        </authorList>
    </citation>
    <scope>NUCLEOTIDE SEQUENCE</scope>
</reference>
<gene>
    <name evidence="4" type="ORF">SI8410_13017816</name>
</gene>
<dbReference type="OrthoDB" id="263560at2759"/>
<dbReference type="EMBL" id="LR746276">
    <property type="protein sequence ID" value="CAA7407138.1"/>
    <property type="molecule type" value="Genomic_DNA"/>
</dbReference>
<dbReference type="InterPro" id="IPR019398">
    <property type="entry name" value="Pre-rRNA_process_TSR2"/>
</dbReference>
<accession>A0A7I8LCW3</accession>
<dbReference type="PANTHER" id="PTHR21250">
    <property type="entry name" value="PRE-RRNA-PROCESSING PROTEIN TSR2 HOMOLOG"/>
    <property type="match status" value="1"/>
</dbReference>
<protein>
    <submittedName>
        <fullName evidence="4">Uncharacterized protein</fullName>
    </submittedName>
</protein>
<feature type="region of interest" description="Disordered" evidence="3">
    <location>
        <begin position="127"/>
        <end position="196"/>
    </location>
</feature>
<dbReference type="AlphaFoldDB" id="A0A7I8LCW3"/>
<comment type="similarity">
    <text evidence="1">Belongs to the TSR2 family.</text>
</comment>
<evidence type="ECO:0000313" key="4">
    <source>
        <dbReference type="EMBL" id="CAA7407138.1"/>
    </source>
</evidence>
<organism evidence="4 5">
    <name type="scientific">Spirodela intermedia</name>
    <name type="common">Intermediate duckweed</name>
    <dbReference type="NCBI Taxonomy" id="51605"/>
    <lineage>
        <taxon>Eukaryota</taxon>
        <taxon>Viridiplantae</taxon>
        <taxon>Streptophyta</taxon>
        <taxon>Embryophyta</taxon>
        <taxon>Tracheophyta</taxon>
        <taxon>Spermatophyta</taxon>
        <taxon>Magnoliopsida</taxon>
        <taxon>Liliopsida</taxon>
        <taxon>Araceae</taxon>
        <taxon>Lemnoideae</taxon>
        <taxon>Spirodela</taxon>
    </lineage>
</organism>
<keyword evidence="2" id="KW-0698">rRNA processing</keyword>
<name>A0A7I8LCW3_SPIIN</name>
<evidence type="ECO:0000256" key="3">
    <source>
        <dbReference type="SAM" id="MobiDB-lite"/>
    </source>
</evidence>
<evidence type="ECO:0000256" key="1">
    <source>
        <dbReference type="ARBA" id="ARBA00006524"/>
    </source>
</evidence>
<evidence type="ECO:0000256" key="2">
    <source>
        <dbReference type="ARBA" id="ARBA00022552"/>
    </source>
</evidence>
<dbReference type="GO" id="GO:0006364">
    <property type="term" value="P:rRNA processing"/>
    <property type="evidence" value="ECO:0007669"/>
    <property type="project" value="UniProtKB-KW"/>
</dbReference>
<dbReference type="Pfam" id="PF10273">
    <property type="entry name" value="WGG"/>
    <property type="match status" value="1"/>
</dbReference>
<evidence type="ECO:0000313" key="5">
    <source>
        <dbReference type="Proteomes" id="UP000663760"/>
    </source>
</evidence>
<sequence length="196" mass="21674">MDPTAGGPSMHLVLSAESVPHFVEGVSLVLSRWTALQMAVEDGWGGKDSRQKSQELESGIVSWFIQSKEPLYIDDLERMLEESMVLSFNTEIDDGSVGEVAEQLMIIHEECLEGNYASIERLRTSKPGTHAVSQSLRMMDENEDESSDDEEASDMMMVDDLKLKPVVGGEKNPKQVVDEDGWSVVPSRKSKGKRAG</sequence>
<proteinExistence type="inferred from homology"/>